<protein>
    <submittedName>
        <fullName evidence="1">Uncharacterized protein</fullName>
    </submittedName>
</protein>
<dbReference type="Proteomes" id="UP000661112">
    <property type="component" value="Unassembled WGS sequence"/>
</dbReference>
<name>A0ABR8DDS3_9NOST</name>
<reference evidence="1 2" key="1">
    <citation type="journal article" date="2020" name="ISME J.">
        <title>Comparative genomics reveals insights into cyanobacterial evolution and habitat adaptation.</title>
        <authorList>
            <person name="Chen M.Y."/>
            <person name="Teng W.K."/>
            <person name="Zhao L."/>
            <person name="Hu C.X."/>
            <person name="Zhou Y.K."/>
            <person name="Han B.P."/>
            <person name="Song L.R."/>
            <person name="Shu W.S."/>
        </authorList>
    </citation>
    <scope>NUCLEOTIDE SEQUENCE [LARGE SCALE GENOMIC DNA]</scope>
    <source>
        <strain evidence="1 2">FACHB-119</strain>
    </source>
</reference>
<evidence type="ECO:0000313" key="1">
    <source>
        <dbReference type="EMBL" id="MBD2505143.1"/>
    </source>
</evidence>
<keyword evidence="2" id="KW-1185">Reference proteome</keyword>
<evidence type="ECO:0000313" key="2">
    <source>
        <dbReference type="Proteomes" id="UP000661112"/>
    </source>
</evidence>
<proteinExistence type="predicted"/>
<gene>
    <name evidence="1" type="ORF">H6G83_31835</name>
</gene>
<sequence length="78" mass="8687">MGDVEGQDNAVDSWWGQVKSYASLAIERVACGVDAVKQFLFTLSSDERWGVMMAIDERSPQVFEELTAIAPDWGTWMG</sequence>
<comment type="caution">
    <text evidence="1">The sequence shown here is derived from an EMBL/GenBank/DDBJ whole genome shotgun (WGS) entry which is preliminary data.</text>
</comment>
<accession>A0ABR8DDS3</accession>
<organism evidence="1 2">
    <name type="scientific">Anabaena azotica FACHB-119</name>
    <dbReference type="NCBI Taxonomy" id="947527"/>
    <lineage>
        <taxon>Bacteria</taxon>
        <taxon>Bacillati</taxon>
        <taxon>Cyanobacteriota</taxon>
        <taxon>Cyanophyceae</taxon>
        <taxon>Nostocales</taxon>
        <taxon>Nostocaceae</taxon>
        <taxon>Anabaena</taxon>
        <taxon>Anabaena azotica</taxon>
    </lineage>
</organism>
<dbReference type="EMBL" id="JACJSG010000071">
    <property type="protein sequence ID" value="MBD2505143.1"/>
    <property type="molecule type" value="Genomic_DNA"/>
</dbReference>